<dbReference type="AlphaFoldDB" id="A0A917PV70"/>
<dbReference type="EMBL" id="BMPO01000004">
    <property type="protein sequence ID" value="GGJ93420.1"/>
    <property type="molecule type" value="Genomic_DNA"/>
</dbReference>
<evidence type="ECO:0000313" key="2">
    <source>
        <dbReference type="EMBL" id="GGJ93420.1"/>
    </source>
</evidence>
<accession>A0A917PV70</accession>
<feature type="region of interest" description="Disordered" evidence="1">
    <location>
        <begin position="40"/>
        <end position="82"/>
    </location>
</feature>
<evidence type="ECO:0000313" key="3">
    <source>
        <dbReference type="Proteomes" id="UP000635983"/>
    </source>
</evidence>
<proteinExistence type="predicted"/>
<keyword evidence="3" id="KW-1185">Reference proteome</keyword>
<reference evidence="2" key="1">
    <citation type="journal article" date="2014" name="Int. J. Syst. Evol. Microbiol.">
        <title>Complete genome sequence of Corynebacterium casei LMG S-19264T (=DSM 44701T), isolated from a smear-ripened cheese.</title>
        <authorList>
            <consortium name="US DOE Joint Genome Institute (JGI-PGF)"/>
            <person name="Walter F."/>
            <person name="Albersmeier A."/>
            <person name="Kalinowski J."/>
            <person name="Ruckert C."/>
        </authorList>
    </citation>
    <scope>NUCLEOTIDE SEQUENCE</scope>
    <source>
        <strain evidence="2">JCM 30078</strain>
    </source>
</reference>
<name>A0A917PV70_9PSED</name>
<protein>
    <submittedName>
        <fullName evidence="2">Uncharacterized protein</fullName>
    </submittedName>
</protein>
<organism evidence="2 3">
    <name type="scientific">Pseudomonas matsuisoli</name>
    <dbReference type="NCBI Taxonomy" id="1515666"/>
    <lineage>
        <taxon>Bacteria</taxon>
        <taxon>Pseudomonadati</taxon>
        <taxon>Pseudomonadota</taxon>
        <taxon>Gammaproteobacteria</taxon>
        <taxon>Pseudomonadales</taxon>
        <taxon>Pseudomonadaceae</taxon>
        <taxon>Pseudomonas</taxon>
    </lineage>
</organism>
<gene>
    <name evidence="2" type="ORF">GCM10009304_19200</name>
</gene>
<comment type="caution">
    <text evidence="2">The sequence shown here is derived from an EMBL/GenBank/DDBJ whole genome shotgun (WGS) entry which is preliminary data.</text>
</comment>
<reference evidence="2" key="2">
    <citation type="submission" date="2020-09" db="EMBL/GenBank/DDBJ databases">
        <authorList>
            <person name="Sun Q."/>
            <person name="Ohkuma M."/>
        </authorList>
    </citation>
    <scope>NUCLEOTIDE SEQUENCE</scope>
    <source>
        <strain evidence="2">JCM 30078</strain>
    </source>
</reference>
<dbReference type="Proteomes" id="UP000635983">
    <property type="component" value="Unassembled WGS sequence"/>
</dbReference>
<evidence type="ECO:0000256" key="1">
    <source>
        <dbReference type="SAM" id="MobiDB-lite"/>
    </source>
</evidence>
<sequence length="110" mass="12565">MGTASLPDRWEVDKYRAPTSRIVGEQQSTRRLRDRFARVARSHRHPHVHQPEGAGNAREVPHSTTKLEKHHRPTALPCSPDRCRNTALEGHASTETDMCINPWERAMPAR</sequence>